<dbReference type="InterPro" id="IPR053136">
    <property type="entry name" value="UTP_pyrophosphatase-like"/>
</dbReference>
<dbReference type="PANTHER" id="PTHR30399">
    <property type="entry name" value="UNCHARACTERIZED PROTEIN YGJP"/>
    <property type="match status" value="1"/>
</dbReference>
<sequence>MRLVVNCDGTVVVTTPFGFHETLAEKFIREKSRWLFSKLAFFKQFKGQAILGSSKKNYLTYKDEAHQRAVERVAHFNNIYNFSFNRISIRNQKTRWGSCSKKGNLSFTYKIALLPEQLADYIIVHELCHLEEFNHSKKFWNLVAKTMPDHASLRGELKKSRLSFY</sequence>
<proteinExistence type="predicted"/>
<dbReference type="AlphaFoldDB" id="A0A1G2GXC5"/>
<name>A0A1G2GXC5_9BACT</name>
<dbReference type="Gene3D" id="3.30.2010.10">
    <property type="entry name" value="Metalloproteases ('zincins'), catalytic domain"/>
    <property type="match status" value="1"/>
</dbReference>
<comment type="caution">
    <text evidence="2">The sequence shown here is derived from an EMBL/GenBank/DDBJ whole genome shotgun (WGS) entry which is preliminary data.</text>
</comment>
<organism evidence="2 3">
    <name type="scientific">Candidatus Ryanbacteria bacterium RIFCSPLOWO2_02_FULL_45_11c</name>
    <dbReference type="NCBI Taxonomy" id="1802128"/>
    <lineage>
        <taxon>Bacteria</taxon>
        <taxon>Candidatus Ryaniibacteriota</taxon>
    </lineage>
</organism>
<accession>A0A1G2GXC5</accession>
<dbReference type="InterPro" id="IPR002725">
    <property type="entry name" value="YgjP-like_metallopeptidase"/>
</dbReference>
<dbReference type="STRING" id="1802128.A3H64_02595"/>
<dbReference type="EMBL" id="MHNY01000039">
    <property type="protein sequence ID" value="OGZ54799.1"/>
    <property type="molecule type" value="Genomic_DNA"/>
</dbReference>
<evidence type="ECO:0000313" key="2">
    <source>
        <dbReference type="EMBL" id="OGZ54799.1"/>
    </source>
</evidence>
<dbReference type="CDD" id="cd07344">
    <property type="entry name" value="M48_yhfN_like"/>
    <property type="match status" value="1"/>
</dbReference>
<evidence type="ECO:0000313" key="3">
    <source>
        <dbReference type="Proteomes" id="UP000178186"/>
    </source>
</evidence>
<dbReference type="Proteomes" id="UP000178186">
    <property type="component" value="Unassembled WGS sequence"/>
</dbReference>
<feature type="domain" description="YgjP-like metallopeptidase" evidence="1">
    <location>
        <begin position="60"/>
        <end position="159"/>
    </location>
</feature>
<protein>
    <recommendedName>
        <fullName evidence="1">YgjP-like metallopeptidase domain-containing protein</fullName>
    </recommendedName>
</protein>
<evidence type="ECO:0000259" key="1">
    <source>
        <dbReference type="Pfam" id="PF01863"/>
    </source>
</evidence>
<gene>
    <name evidence="2" type="ORF">A3H64_02595</name>
</gene>
<reference evidence="2 3" key="1">
    <citation type="journal article" date="2016" name="Nat. Commun.">
        <title>Thousands of microbial genomes shed light on interconnected biogeochemical processes in an aquifer system.</title>
        <authorList>
            <person name="Anantharaman K."/>
            <person name="Brown C.T."/>
            <person name="Hug L.A."/>
            <person name="Sharon I."/>
            <person name="Castelle C.J."/>
            <person name="Probst A.J."/>
            <person name="Thomas B.C."/>
            <person name="Singh A."/>
            <person name="Wilkins M.J."/>
            <person name="Karaoz U."/>
            <person name="Brodie E.L."/>
            <person name="Williams K.H."/>
            <person name="Hubbard S.S."/>
            <person name="Banfield J.F."/>
        </authorList>
    </citation>
    <scope>NUCLEOTIDE SEQUENCE [LARGE SCALE GENOMIC DNA]</scope>
</reference>
<dbReference type="PANTHER" id="PTHR30399:SF1">
    <property type="entry name" value="UTP PYROPHOSPHATASE"/>
    <property type="match status" value="1"/>
</dbReference>
<dbReference type="Pfam" id="PF01863">
    <property type="entry name" value="YgjP-like"/>
    <property type="match status" value="1"/>
</dbReference>